<dbReference type="AlphaFoldDB" id="A0A382GIM7"/>
<gene>
    <name evidence="1" type="ORF">METZ01_LOCUS227673</name>
</gene>
<name>A0A382GIM7_9ZZZZ</name>
<accession>A0A382GIM7</accession>
<feature type="non-terminal residue" evidence="1">
    <location>
        <position position="1"/>
    </location>
</feature>
<organism evidence="1">
    <name type="scientific">marine metagenome</name>
    <dbReference type="NCBI Taxonomy" id="408172"/>
    <lineage>
        <taxon>unclassified sequences</taxon>
        <taxon>metagenomes</taxon>
        <taxon>ecological metagenomes</taxon>
    </lineage>
</organism>
<evidence type="ECO:0000313" key="1">
    <source>
        <dbReference type="EMBL" id="SVB74819.1"/>
    </source>
</evidence>
<proteinExistence type="predicted"/>
<dbReference type="EMBL" id="UINC01055669">
    <property type="protein sequence ID" value="SVB74819.1"/>
    <property type="molecule type" value="Genomic_DNA"/>
</dbReference>
<protein>
    <submittedName>
        <fullName evidence="1">Uncharacterized protein</fullName>
    </submittedName>
</protein>
<sequence>VHRDGHEQMWSMGVGQGHCLDECVQTKAGDHCKRHRFPCVMNMPVLNASREIFQ</sequence>
<reference evidence="1" key="1">
    <citation type="submission" date="2018-05" db="EMBL/GenBank/DDBJ databases">
        <authorList>
            <person name="Lanie J.A."/>
            <person name="Ng W.-L."/>
            <person name="Kazmierczak K.M."/>
            <person name="Andrzejewski T.M."/>
            <person name="Davidsen T.M."/>
            <person name="Wayne K.J."/>
            <person name="Tettelin H."/>
            <person name="Glass J.I."/>
            <person name="Rusch D."/>
            <person name="Podicherti R."/>
            <person name="Tsui H.-C.T."/>
            <person name="Winkler M.E."/>
        </authorList>
    </citation>
    <scope>NUCLEOTIDE SEQUENCE</scope>
</reference>
<feature type="non-terminal residue" evidence="1">
    <location>
        <position position="54"/>
    </location>
</feature>